<dbReference type="Proteomes" id="UP000887116">
    <property type="component" value="Unassembled WGS sequence"/>
</dbReference>
<reference evidence="1" key="1">
    <citation type="submission" date="2020-07" db="EMBL/GenBank/DDBJ databases">
        <title>Multicomponent nature underlies the extraordinary mechanical properties of spider dragline silk.</title>
        <authorList>
            <person name="Kono N."/>
            <person name="Nakamura H."/>
            <person name="Mori M."/>
            <person name="Yoshida Y."/>
            <person name="Ohtoshi R."/>
            <person name="Malay A.D."/>
            <person name="Moran D.A.P."/>
            <person name="Tomita M."/>
            <person name="Numata K."/>
            <person name="Arakawa K."/>
        </authorList>
    </citation>
    <scope>NUCLEOTIDE SEQUENCE</scope>
</reference>
<dbReference type="EMBL" id="BMAO01032935">
    <property type="protein sequence ID" value="GFQ85800.1"/>
    <property type="molecule type" value="Genomic_DNA"/>
</dbReference>
<name>A0A8X6IZJ1_TRICU</name>
<sequence length="166" mass="18785">MDTGNTNAIPDYSALRIIWTSKIQSIKEVIKQCEIGLIRQESILALVTSTFIKLVSQKVNLEGSALIKMREDFEETRVLMAKVTKLLKSMKKAKGQAQDELEFISSHISQHDCQSKMRETQNLIDLLDTMSSLIFETLHQLDNALTGIEEQVYALVETYSSSDLDE</sequence>
<evidence type="ECO:0000313" key="1">
    <source>
        <dbReference type="EMBL" id="GFQ85800.1"/>
    </source>
</evidence>
<dbReference type="AlphaFoldDB" id="A0A8X6IZJ1"/>
<gene>
    <name evidence="1" type="ORF">TNCT_36551</name>
</gene>
<protein>
    <submittedName>
        <fullName evidence="1">Uncharacterized protein</fullName>
    </submittedName>
</protein>
<evidence type="ECO:0000313" key="2">
    <source>
        <dbReference type="Proteomes" id="UP000887116"/>
    </source>
</evidence>
<comment type="caution">
    <text evidence="1">The sequence shown here is derived from an EMBL/GenBank/DDBJ whole genome shotgun (WGS) entry which is preliminary data.</text>
</comment>
<accession>A0A8X6IZJ1</accession>
<proteinExistence type="predicted"/>
<organism evidence="1 2">
    <name type="scientific">Trichonephila clavata</name>
    <name type="common">Joro spider</name>
    <name type="synonym">Nephila clavata</name>
    <dbReference type="NCBI Taxonomy" id="2740835"/>
    <lineage>
        <taxon>Eukaryota</taxon>
        <taxon>Metazoa</taxon>
        <taxon>Ecdysozoa</taxon>
        <taxon>Arthropoda</taxon>
        <taxon>Chelicerata</taxon>
        <taxon>Arachnida</taxon>
        <taxon>Araneae</taxon>
        <taxon>Araneomorphae</taxon>
        <taxon>Entelegynae</taxon>
        <taxon>Araneoidea</taxon>
        <taxon>Nephilidae</taxon>
        <taxon>Trichonephila</taxon>
    </lineage>
</organism>
<keyword evidence="2" id="KW-1185">Reference proteome</keyword>